<dbReference type="PANTHER" id="PTHR42709">
    <property type="entry name" value="ALKALINE PHOSPHATASE LIKE PROTEIN"/>
    <property type="match status" value="1"/>
</dbReference>
<name>A0A1W1DS44_9ZZZZ</name>
<feature type="domain" description="VTT" evidence="2">
    <location>
        <begin position="59"/>
        <end position="158"/>
    </location>
</feature>
<dbReference type="EMBL" id="FPHW01000144">
    <property type="protein sequence ID" value="SFV84560.1"/>
    <property type="molecule type" value="Genomic_DNA"/>
</dbReference>
<keyword evidence="1" id="KW-1133">Transmembrane helix</keyword>
<feature type="transmembrane region" description="Helical" evidence="1">
    <location>
        <begin position="20"/>
        <end position="38"/>
    </location>
</feature>
<dbReference type="EMBL" id="FPHQ01000309">
    <property type="protein sequence ID" value="SFV78169.1"/>
    <property type="molecule type" value="Genomic_DNA"/>
</dbReference>
<keyword evidence="1" id="KW-0812">Transmembrane</keyword>
<dbReference type="InterPro" id="IPR051311">
    <property type="entry name" value="DedA_domain"/>
</dbReference>
<sequence length="192" mass="21757">MRIFSKLYQKSLDWAQSKYAIYWLSIISFLEAFVLPYPPPDVILAPMSLKQPNKAYHYALICTLASVLGGVGGYLIGVYAYDFLLPFLQELNYLPILDKAKIWFADYGIWVVAIAGFSPIPYKIFTIAAGVLSMALLPFVLISLIARGARYYLVAFLVKKFGHQADHWLKKHIDRLGYILIAIVILGIWYVG</sequence>
<feature type="transmembrane region" description="Helical" evidence="1">
    <location>
        <begin position="173"/>
        <end position="191"/>
    </location>
</feature>
<feature type="transmembrane region" description="Helical" evidence="1">
    <location>
        <begin position="127"/>
        <end position="153"/>
    </location>
</feature>
<protein>
    <submittedName>
        <fullName evidence="4">FIG139438: lipoprotein B</fullName>
    </submittedName>
</protein>
<dbReference type="Pfam" id="PF09335">
    <property type="entry name" value="VTT_dom"/>
    <property type="match status" value="1"/>
</dbReference>
<organism evidence="4">
    <name type="scientific">hydrothermal vent metagenome</name>
    <dbReference type="NCBI Taxonomy" id="652676"/>
    <lineage>
        <taxon>unclassified sequences</taxon>
        <taxon>metagenomes</taxon>
        <taxon>ecological metagenomes</taxon>
    </lineage>
</organism>
<dbReference type="PANTHER" id="PTHR42709:SF11">
    <property type="entry name" value="DEDA FAMILY PROTEIN"/>
    <property type="match status" value="1"/>
</dbReference>
<evidence type="ECO:0000313" key="3">
    <source>
        <dbReference type="EMBL" id="SFV78169.1"/>
    </source>
</evidence>
<reference evidence="4" key="1">
    <citation type="submission" date="2016-10" db="EMBL/GenBank/DDBJ databases">
        <authorList>
            <person name="de Groot N.N."/>
        </authorList>
    </citation>
    <scope>NUCLEOTIDE SEQUENCE</scope>
</reference>
<dbReference type="InterPro" id="IPR032816">
    <property type="entry name" value="VTT_dom"/>
</dbReference>
<dbReference type="GO" id="GO:0005886">
    <property type="term" value="C:plasma membrane"/>
    <property type="evidence" value="ECO:0007669"/>
    <property type="project" value="TreeGrafter"/>
</dbReference>
<accession>A0A1W1DS44</accession>
<gene>
    <name evidence="3" type="ORF">MNB_SUP05-10-1088</name>
    <name evidence="4" type="ORF">MNB_SUP05-7-36</name>
</gene>
<feature type="transmembrane region" description="Helical" evidence="1">
    <location>
        <begin position="58"/>
        <end position="81"/>
    </location>
</feature>
<evidence type="ECO:0000259" key="2">
    <source>
        <dbReference type="Pfam" id="PF09335"/>
    </source>
</evidence>
<dbReference type="AlphaFoldDB" id="A0A1W1DS44"/>
<evidence type="ECO:0000313" key="4">
    <source>
        <dbReference type="EMBL" id="SFV84560.1"/>
    </source>
</evidence>
<evidence type="ECO:0000256" key="1">
    <source>
        <dbReference type="SAM" id="Phobius"/>
    </source>
</evidence>
<proteinExistence type="predicted"/>
<keyword evidence="4" id="KW-0449">Lipoprotein</keyword>
<keyword evidence="1" id="KW-0472">Membrane</keyword>
<feature type="transmembrane region" description="Helical" evidence="1">
    <location>
        <begin position="102"/>
        <end position="121"/>
    </location>
</feature>